<dbReference type="EMBL" id="KQ964270">
    <property type="protein sequence ID" value="KXJ86218.1"/>
    <property type="molecule type" value="Genomic_DNA"/>
</dbReference>
<dbReference type="SUPFAM" id="SSF57180">
    <property type="entry name" value="Cellulose-binding domain"/>
    <property type="match status" value="1"/>
</dbReference>
<sequence length="848" mass="88713">MGRLGFLASLLLAVGLNVQQGSAQSATPATYTDPASGVIFNTWSVPDRNAGAGSGAYGGMKIGLALPQNALTVDATEFIGILECPKGATTGGGYCGISIGGGMPGRLLLTAWPQGTEVLTSFRWATGYVVPDLYTGNAKLTQISSSINSTHFRVIYRCENCLKWDQNGATGGVATSGKGFVIGWAAANQQPTSASCAKDAVFVQHDNGQSLWGAGFDSNIANPSYTAWAAKATKTVTGSCGSGPTSSSVPTPGPTGQPVPNKQYDYVIVGAGAGGIPIADKLSEAGKKVLLIEKGPASTGQWSAGTTANWNTSPWLEGTGLTRFDVPGLCNQIWVDSAGIACTDVDRMAGCLLGGGTAINAGMWFKPNAIDWDYNFPAGWKSSDMTGATSRVFSRIPGTDTPSTDGKRYLQQGFDALAVGLKAGGWSEVTANNAPNSKNRTFAHAPFMFSGGQRGGPLATYLATASKRGNFDLWLNTAVKRVVRAGGHATGLEVEAFRSGGYAGTVNLTPVSGRVILSAGAFGTSKILFRSGIGPSDVLDVVKASTVDGATMIGKDNWIPLPVGKNLEDHTNTDMVISHPDVVFYDFYEAFKTPNAADKAAYLNKRSGILAQAAPNIGPVAWDAIKNAPDGVERQLQWTARVEGSLGAENGKTMTLSQYLGRGAKSRGRLTLTPSLGVTVSTLPYLKDKSDEAAVIQGIKNMQAALSKVPNLTWVSPAPGQSAEDYVSKYVVSDNRGANHWIGSAKLGTDDGRSSTGSSVVDVNTKVYGTDNIFVVDASIFPGHVTTNPSSYIIVAAERAAERILALAPATERNAFDQCGGLNYSGSFQCKSGTTCKKQNDYYWQCLA</sequence>
<reference evidence="10" key="1">
    <citation type="submission" date="2016-02" db="EMBL/GenBank/DDBJ databases">
        <title>Draft genome sequence of Microdochium bolleyi, a fungal endophyte of beachgrass.</title>
        <authorList>
            <consortium name="DOE Joint Genome Institute"/>
            <person name="David A.S."/>
            <person name="May G."/>
            <person name="Haridas S."/>
            <person name="Lim J."/>
            <person name="Wang M."/>
            <person name="Labutti K."/>
            <person name="Lipzen A."/>
            <person name="Barry K."/>
            <person name="Grigoriev I.V."/>
        </authorList>
    </citation>
    <scope>NUCLEOTIDE SEQUENCE [LARGE SCALE GENOMIC DNA]</scope>
    <source>
        <strain evidence="10">J235TASD1</strain>
    </source>
</reference>
<keyword evidence="2 5" id="KW-0285">Flavoprotein</keyword>
<evidence type="ECO:0000313" key="10">
    <source>
        <dbReference type="Proteomes" id="UP000070501"/>
    </source>
</evidence>
<dbReference type="GO" id="GO:0030248">
    <property type="term" value="F:cellulose binding"/>
    <property type="evidence" value="ECO:0007669"/>
    <property type="project" value="InterPro"/>
</dbReference>
<dbReference type="InterPro" id="IPR015920">
    <property type="entry name" value="Cellobiose_DH-like_cyt"/>
</dbReference>
<dbReference type="Pfam" id="PF00732">
    <property type="entry name" value="GMC_oxred_N"/>
    <property type="match status" value="1"/>
</dbReference>
<dbReference type="Pfam" id="PF05199">
    <property type="entry name" value="GMC_oxred_C"/>
    <property type="match status" value="1"/>
</dbReference>
<comment type="similarity">
    <text evidence="1 5">Belongs to the GMC oxidoreductase family.</text>
</comment>
<dbReference type="PROSITE" id="PS00624">
    <property type="entry name" value="GMC_OXRED_2"/>
    <property type="match status" value="1"/>
</dbReference>
<dbReference type="GO" id="GO:0005576">
    <property type="term" value="C:extracellular region"/>
    <property type="evidence" value="ECO:0007669"/>
    <property type="project" value="InterPro"/>
</dbReference>
<dbReference type="InterPro" id="IPR035971">
    <property type="entry name" value="CBD_sf"/>
</dbReference>
<dbReference type="GO" id="GO:0050660">
    <property type="term" value="F:flavin adenine dinucleotide binding"/>
    <property type="evidence" value="ECO:0007669"/>
    <property type="project" value="InterPro"/>
</dbReference>
<evidence type="ECO:0000256" key="2">
    <source>
        <dbReference type="ARBA" id="ARBA00022630"/>
    </source>
</evidence>
<dbReference type="Pfam" id="PF00890">
    <property type="entry name" value="FAD_binding_2"/>
    <property type="match status" value="1"/>
</dbReference>
<dbReference type="InterPro" id="IPR053208">
    <property type="entry name" value="GMC_Oxidoreductase_CD"/>
</dbReference>
<dbReference type="SUPFAM" id="SSF51905">
    <property type="entry name" value="FAD/NAD(P)-binding domain"/>
    <property type="match status" value="1"/>
</dbReference>
<evidence type="ECO:0000259" key="8">
    <source>
        <dbReference type="PROSITE" id="PS51164"/>
    </source>
</evidence>
<name>A0A136IN00_9PEZI</name>
<dbReference type="InParanoid" id="A0A136IN00"/>
<dbReference type="SUPFAM" id="SSF49344">
    <property type="entry name" value="CBD9-like"/>
    <property type="match status" value="1"/>
</dbReference>
<dbReference type="Gene3D" id="3.30.410.10">
    <property type="entry name" value="Cholesterol Oxidase, domain 2"/>
    <property type="match status" value="1"/>
</dbReference>
<evidence type="ECO:0000256" key="5">
    <source>
        <dbReference type="RuleBase" id="RU003968"/>
    </source>
</evidence>
<feature type="chain" id="PRO_5007292853" description="CBM1 domain-containing protein" evidence="7">
    <location>
        <begin position="24"/>
        <end position="848"/>
    </location>
</feature>
<dbReference type="CDD" id="cd09630">
    <property type="entry name" value="CDH_like_cytochrome"/>
    <property type="match status" value="1"/>
</dbReference>
<dbReference type="PROSITE" id="PS00562">
    <property type="entry name" value="CBM1_1"/>
    <property type="match status" value="1"/>
</dbReference>
<dbReference type="PANTHER" id="PTHR47190:SF2">
    <property type="entry name" value="CELLOBIOSE DEHYDROGENASE (AFU_ORTHOLOGUE AFUA_2G17620)"/>
    <property type="match status" value="1"/>
</dbReference>
<dbReference type="GO" id="GO:0016614">
    <property type="term" value="F:oxidoreductase activity, acting on CH-OH group of donors"/>
    <property type="evidence" value="ECO:0007669"/>
    <property type="project" value="InterPro"/>
</dbReference>
<feature type="domain" description="CBM1" evidence="8">
    <location>
        <begin position="811"/>
        <end position="847"/>
    </location>
</feature>
<keyword evidence="10" id="KW-1185">Reference proteome</keyword>
<dbReference type="InterPro" id="IPR007867">
    <property type="entry name" value="GMC_OxRtase_C"/>
</dbReference>
<dbReference type="InterPro" id="IPR000254">
    <property type="entry name" value="CBD"/>
</dbReference>
<dbReference type="OrthoDB" id="413885at2759"/>
<evidence type="ECO:0000256" key="1">
    <source>
        <dbReference type="ARBA" id="ARBA00010790"/>
    </source>
</evidence>
<dbReference type="SMART" id="SM00236">
    <property type="entry name" value="fCBD"/>
    <property type="match status" value="1"/>
</dbReference>
<dbReference type="InterPro" id="IPR003953">
    <property type="entry name" value="FAD-dep_OxRdtase_2_FAD-bd"/>
</dbReference>
<feature type="signal peptide" evidence="7">
    <location>
        <begin position="1"/>
        <end position="23"/>
    </location>
</feature>
<evidence type="ECO:0000256" key="3">
    <source>
        <dbReference type="ARBA" id="ARBA00022729"/>
    </source>
</evidence>
<dbReference type="GO" id="GO:0005975">
    <property type="term" value="P:carbohydrate metabolic process"/>
    <property type="evidence" value="ECO:0007669"/>
    <property type="project" value="InterPro"/>
</dbReference>
<feature type="region of interest" description="Disordered" evidence="6">
    <location>
        <begin position="239"/>
        <end position="258"/>
    </location>
</feature>
<evidence type="ECO:0000256" key="7">
    <source>
        <dbReference type="SAM" id="SignalP"/>
    </source>
</evidence>
<dbReference type="Pfam" id="PF16010">
    <property type="entry name" value="CDH-cyt"/>
    <property type="match status" value="1"/>
</dbReference>
<dbReference type="PANTHER" id="PTHR47190">
    <property type="entry name" value="DEHYDROGENASE, PUTATIVE-RELATED"/>
    <property type="match status" value="1"/>
</dbReference>
<keyword evidence="3 7" id="KW-0732">Signal</keyword>
<evidence type="ECO:0000313" key="9">
    <source>
        <dbReference type="EMBL" id="KXJ86218.1"/>
    </source>
</evidence>
<dbReference type="PROSITE" id="PS00623">
    <property type="entry name" value="GMC_OXRED_1"/>
    <property type="match status" value="1"/>
</dbReference>
<dbReference type="InterPro" id="IPR036188">
    <property type="entry name" value="FAD/NAD-bd_sf"/>
</dbReference>
<keyword evidence="4" id="KW-0560">Oxidoreductase</keyword>
<gene>
    <name evidence="9" type="ORF">Micbo1qcDRAFT_209370</name>
</gene>
<dbReference type="AlphaFoldDB" id="A0A136IN00"/>
<organism evidence="9 10">
    <name type="scientific">Microdochium bolleyi</name>
    <dbReference type="NCBI Taxonomy" id="196109"/>
    <lineage>
        <taxon>Eukaryota</taxon>
        <taxon>Fungi</taxon>
        <taxon>Dikarya</taxon>
        <taxon>Ascomycota</taxon>
        <taxon>Pezizomycotina</taxon>
        <taxon>Sordariomycetes</taxon>
        <taxon>Xylariomycetidae</taxon>
        <taxon>Xylariales</taxon>
        <taxon>Microdochiaceae</taxon>
        <taxon>Microdochium</taxon>
    </lineage>
</organism>
<proteinExistence type="inferred from homology"/>
<evidence type="ECO:0000256" key="4">
    <source>
        <dbReference type="ARBA" id="ARBA00023002"/>
    </source>
</evidence>
<dbReference type="SUPFAM" id="SSF54373">
    <property type="entry name" value="FAD-linked reductases, C-terminal domain"/>
    <property type="match status" value="1"/>
</dbReference>
<feature type="compositionally biased region" description="Low complexity" evidence="6">
    <location>
        <begin position="239"/>
        <end position="250"/>
    </location>
</feature>
<dbReference type="PROSITE" id="PS51164">
    <property type="entry name" value="CBM1_2"/>
    <property type="match status" value="1"/>
</dbReference>
<dbReference type="Proteomes" id="UP000070501">
    <property type="component" value="Unassembled WGS sequence"/>
</dbReference>
<dbReference type="Gene3D" id="3.50.50.60">
    <property type="entry name" value="FAD/NAD(P)-binding domain"/>
    <property type="match status" value="1"/>
</dbReference>
<protein>
    <recommendedName>
        <fullName evidence="8">CBM1 domain-containing protein</fullName>
    </recommendedName>
</protein>
<dbReference type="STRING" id="196109.A0A136IN00"/>
<dbReference type="Gene3D" id="2.60.40.1210">
    <property type="entry name" value="Cellobiose dehydrogenase, cytochrome domain"/>
    <property type="match status" value="1"/>
</dbReference>
<evidence type="ECO:0000256" key="6">
    <source>
        <dbReference type="SAM" id="MobiDB-lite"/>
    </source>
</evidence>
<accession>A0A136IN00</accession>
<keyword evidence="5" id="KW-0274">FAD</keyword>
<dbReference type="InterPro" id="IPR000172">
    <property type="entry name" value="GMC_OxRdtase_N"/>
</dbReference>
<dbReference type="Pfam" id="PF00734">
    <property type="entry name" value="CBM_1"/>
    <property type="match status" value="1"/>
</dbReference>
<dbReference type="FunFam" id="2.60.40.1210:FF:000004">
    <property type="entry name" value="Cellobiose dehydrogenase"/>
    <property type="match status" value="1"/>
</dbReference>